<gene>
    <name evidence="2" type="ORF">ASZ90_017338</name>
</gene>
<dbReference type="PANTHER" id="PTHR35531">
    <property type="entry name" value="INNER MEMBRANE PROTEIN YBCI-RELATED"/>
    <property type="match status" value="1"/>
</dbReference>
<accession>A0A0W8EA06</accession>
<dbReference type="AlphaFoldDB" id="A0A0W8EA06"/>
<dbReference type="InterPro" id="IPR007404">
    <property type="entry name" value="YdjM-like"/>
</dbReference>
<feature type="transmembrane region" description="Helical" evidence="1">
    <location>
        <begin position="65"/>
        <end position="83"/>
    </location>
</feature>
<name>A0A0W8EA06_9ZZZZ</name>
<feature type="transmembrane region" description="Helical" evidence="1">
    <location>
        <begin position="133"/>
        <end position="149"/>
    </location>
</feature>
<comment type="caution">
    <text evidence="2">The sequence shown here is derived from an EMBL/GenBank/DDBJ whole genome shotgun (WGS) entry which is preliminary data.</text>
</comment>
<organism evidence="2">
    <name type="scientific">hydrocarbon metagenome</name>
    <dbReference type="NCBI Taxonomy" id="938273"/>
    <lineage>
        <taxon>unclassified sequences</taxon>
        <taxon>metagenomes</taxon>
        <taxon>ecological metagenomes</taxon>
    </lineage>
</organism>
<proteinExistence type="predicted"/>
<dbReference type="Pfam" id="PF04307">
    <property type="entry name" value="YdjM"/>
    <property type="match status" value="1"/>
</dbReference>
<evidence type="ECO:0000256" key="1">
    <source>
        <dbReference type="SAM" id="Phobius"/>
    </source>
</evidence>
<feature type="transmembrane region" description="Helical" evidence="1">
    <location>
        <begin position="7"/>
        <end position="30"/>
    </location>
</feature>
<keyword evidence="1" id="KW-0472">Membrane</keyword>
<keyword evidence="1" id="KW-1133">Transmembrane helix</keyword>
<sequence length="151" mass="16161">MTGKTHFIGGILAGVLITQALDISIGYAAISGIGALFPDIDEPNSTVGRRIPGSFLVKFLFGHRGFWHSLLAAALVYFLLLGIASNTIAVLFVAGYISHLLLDAMTPSGVLFLYPIKHSYTLNLIRTGGISEYAFMVVLLTIVFITGGMKV</sequence>
<dbReference type="PANTHER" id="PTHR35531:SF1">
    <property type="entry name" value="INNER MEMBRANE PROTEIN YBCI-RELATED"/>
    <property type="match status" value="1"/>
</dbReference>
<protein>
    <recommendedName>
        <fullName evidence="3">Membrane-bound metal-dependent hydrolase</fullName>
    </recommendedName>
</protein>
<evidence type="ECO:0008006" key="3">
    <source>
        <dbReference type="Google" id="ProtNLM"/>
    </source>
</evidence>
<reference evidence="2" key="1">
    <citation type="journal article" date="2015" name="Proc. Natl. Acad. Sci. U.S.A.">
        <title>Networks of energetic and metabolic interactions define dynamics in microbial communities.</title>
        <authorList>
            <person name="Embree M."/>
            <person name="Liu J.K."/>
            <person name="Al-Bassam M.M."/>
            <person name="Zengler K."/>
        </authorList>
    </citation>
    <scope>NUCLEOTIDE SEQUENCE</scope>
</reference>
<dbReference type="EMBL" id="LNQE01001822">
    <property type="protein sequence ID" value="KUG05265.1"/>
    <property type="molecule type" value="Genomic_DNA"/>
</dbReference>
<keyword evidence="1" id="KW-0812">Transmembrane</keyword>
<feature type="transmembrane region" description="Helical" evidence="1">
    <location>
        <begin position="90"/>
        <end position="113"/>
    </location>
</feature>
<evidence type="ECO:0000313" key="2">
    <source>
        <dbReference type="EMBL" id="KUG05265.1"/>
    </source>
</evidence>